<dbReference type="PANTHER" id="PTHR30349:SF81">
    <property type="entry name" value="TYROSINE RECOMBINASE XERC"/>
    <property type="match status" value="1"/>
</dbReference>
<dbReference type="InterPro" id="IPR044068">
    <property type="entry name" value="CB"/>
</dbReference>
<dbReference type="GO" id="GO:0003677">
    <property type="term" value="F:DNA binding"/>
    <property type="evidence" value="ECO:0007669"/>
    <property type="project" value="UniProtKB-UniRule"/>
</dbReference>
<dbReference type="InterPro" id="IPR023009">
    <property type="entry name" value="Tyrosine_recombinase_XerC/XerD"/>
</dbReference>
<dbReference type="NCBIfam" id="NF001399">
    <property type="entry name" value="PRK00283.1"/>
    <property type="match status" value="1"/>
</dbReference>
<comment type="function">
    <text evidence="11">Site-specific tyrosine recombinase, which acts by catalyzing the cutting and rejoining of the recombining DNA molecules. The XerC-XerD complex is essential to convert dimers of the bacterial chromosome into monomers to permit their segregation at cell division. It also contributes to the segregational stability of plasmids.</text>
</comment>
<keyword evidence="8 11" id="KW-0238">DNA-binding</keyword>
<keyword evidence="6 11" id="KW-0159">Chromosome partition</keyword>
<protein>
    <recommendedName>
        <fullName evidence="3 11">Tyrosine recombinase XerC</fullName>
    </recommendedName>
</protein>
<evidence type="ECO:0000256" key="7">
    <source>
        <dbReference type="ARBA" id="ARBA00022908"/>
    </source>
</evidence>
<keyword evidence="4 11" id="KW-0963">Cytoplasm</keyword>
<dbReference type="EMBL" id="RKHR01000004">
    <property type="protein sequence ID" value="ROS02003.1"/>
    <property type="molecule type" value="Genomic_DNA"/>
</dbReference>
<dbReference type="NCBIfam" id="TIGR02224">
    <property type="entry name" value="recomb_XerC"/>
    <property type="match status" value="1"/>
</dbReference>
<evidence type="ECO:0000256" key="2">
    <source>
        <dbReference type="ARBA" id="ARBA00006657"/>
    </source>
</evidence>
<evidence type="ECO:0000259" key="14">
    <source>
        <dbReference type="PROSITE" id="PS51900"/>
    </source>
</evidence>
<dbReference type="GO" id="GO:0009037">
    <property type="term" value="F:tyrosine-based site-specific recombinase activity"/>
    <property type="evidence" value="ECO:0007669"/>
    <property type="project" value="UniProtKB-UniRule"/>
</dbReference>
<evidence type="ECO:0000256" key="8">
    <source>
        <dbReference type="ARBA" id="ARBA00023125"/>
    </source>
</evidence>
<feature type="active site" evidence="11">
    <location>
        <position position="180"/>
    </location>
</feature>
<dbReference type="OrthoDB" id="9801717at2"/>
<keyword evidence="10 11" id="KW-0131">Cell cycle</keyword>
<dbReference type="InterPro" id="IPR010998">
    <property type="entry name" value="Integrase_recombinase_N"/>
</dbReference>
<dbReference type="GO" id="GO:0006313">
    <property type="term" value="P:DNA transposition"/>
    <property type="evidence" value="ECO:0007669"/>
    <property type="project" value="UniProtKB-UniRule"/>
</dbReference>
<evidence type="ECO:0000256" key="3">
    <source>
        <dbReference type="ARBA" id="ARBA00015804"/>
    </source>
</evidence>
<evidence type="ECO:0000256" key="11">
    <source>
        <dbReference type="HAMAP-Rule" id="MF_01808"/>
    </source>
</evidence>
<dbReference type="Gene3D" id="1.10.150.130">
    <property type="match status" value="1"/>
</dbReference>
<evidence type="ECO:0000313" key="15">
    <source>
        <dbReference type="EMBL" id="ROS02003.1"/>
    </source>
</evidence>
<dbReference type="CDD" id="cd00798">
    <property type="entry name" value="INT_XerDC_C"/>
    <property type="match status" value="1"/>
</dbReference>
<dbReference type="Pfam" id="PF02899">
    <property type="entry name" value="Phage_int_SAM_1"/>
    <property type="match status" value="1"/>
</dbReference>
<evidence type="ECO:0000256" key="1">
    <source>
        <dbReference type="ARBA" id="ARBA00004496"/>
    </source>
</evidence>
<feature type="active site" evidence="11">
    <location>
        <position position="279"/>
    </location>
</feature>
<keyword evidence="5 11" id="KW-0132">Cell division</keyword>
<dbReference type="InterPro" id="IPR050090">
    <property type="entry name" value="Tyrosine_recombinase_XerCD"/>
</dbReference>
<dbReference type="InterPro" id="IPR002104">
    <property type="entry name" value="Integrase_catalytic"/>
</dbReference>
<feature type="domain" description="Tyr recombinase" evidence="13">
    <location>
        <begin position="116"/>
        <end position="301"/>
    </location>
</feature>
<dbReference type="Proteomes" id="UP000275394">
    <property type="component" value="Unassembled WGS sequence"/>
</dbReference>
<feature type="active site" evidence="11">
    <location>
        <position position="256"/>
    </location>
</feature>
<evidence type="ECO:0000256" key="12">
    <source>
        <dbReference type="SAM" id="MobiDB-lite"/>
    </source>
</evidence>
<evidence type="ECO:0000259" key="13">
    <source>
        <dbReference type="PROSITE" id="PS51898"/>
    </source>
</evidence>
<dbReference type="PROSITE" id="PS51898">
    <property type="entry name" value="TYR_RECOMBINASE"/>
    <property type="match status" value="1"/>
</dbReference>
<dbReference type="Gene3D" id="1.10.443.10">
    <property type="entry name" value="Intergrase catalytic core"/>
    <property type="match status" value="1"/>
</dbReference>
<keyword evidence="9 11" id="KW-0233">DNA recombination</keyword>
<sequence>MPEQADHCTTIAAIVERYLDYLAHVRRASLHTLAAYRRDLSKLIAHCQQQEINSITAIDAEQLRRLIAHRHRLGTSASSIQRMLSSYRSFFKYLIRNELCQINPAQLVQAPKVERKLPKLLDVDDSQRLLDSHEEDDPLLIRDLAIAELLYSSGLRLSELTQLNIGDLDINSKLVTVLGKGQKSRQVPVGRLACKAIQRWLQHHPQAAMETANTRPLPLFTSRRNQRISARSVQSRIKLLAASQHLPQHLHPHMLRHSFATHLLESSGDLRAVQEMLGHANLSSTQIYTHVDFQQLAKVYDQAHPRAERQGGGTTAPLEKYKSDK</sequence>
<dbReference type="InterPro" id="IPR013762">
    <property type="entry name" value="Integrase-like_cat_sf"/>
</dbReference>
<feature type="active site" evidence="11">
    <location>
        <position position="156"/>
    </location>
</feature>
<dbReference type="AlphaFoldDB" id="A0A3N2DQD5"/>
<evidence type="ECO:0000256" key="10">
    <source>
        <dbReference type="ARBA" id="ARBA00023306"/>
    </source>
</evidence>
<evidence type="ECO:0000313" key="16">
    <source>
        <dbReference type="Proteomes" id="UP000275394"/>
    </source>
</evidence>
<feature type="active site" description="O-(3'-phospho-DNA)-tyrosine intermediate" evidence="11">
    <location>
        <position position="288"/>
    </location>
</feature>
<reference evidence="15 16" key="1">
    <citation type="submission" date="2018-11" db="EMBL/GenBank/DDBJ databases">
        <title>Genomic Encyclopedia of Type Strains, Phase IV (KMG-IV): sequencing the most valuable type-strain genomes for metagenomic binning, comparative biology and taxonomic classification.</title>
        <authorList>
            <person name="Goeker M."/>
        </authorList>
    </citation>
    <scope>NUCLEOTIDE SEQUENCE [LARGE SCALE GENOMIC DNA]</scope>
    <source>
        <strain evidence="15 16">DSM 100316</strain>
    </source>
</reference>
<feature type="active site" evidence="11">
    <location>
        <position position="253"/>
    </location>
</feature>
<proteinExistence type="inferred from homology"/>
<evidence type="ECO:0000256" key="4">
    <source>
        <dbReference type="ARBA" id="ARBA00022490"/>
    </source>
</evidence>
<gene>
    <name evidence="11" type="primary">xerC</name>
    <name evidence="15" type="ORF">EDC56_2452</name>
</gene>
<evidence type="ECO:0000256" key="9">
    <source>
        <dbReference type="ARBA" id="ARBA00023172"/>
    </source>
</evidence>
<dbReference type="RefSeq" id="WP_123712744.1">
    <property type="nucleotide sequence ID" value="NZ_RKHR01000004.1"/>
</dbReference>
<comment type="subcellular location">
    <subcellularLocation>
        <location evidence="1 11">Cytoplasm</location>
    </subcellularLocation>
</comment>
<name>A0A3N2DQD5_9GAMM</name>
<evidence type="ECO:0000256" key="5">
    <source>
        <dbReference type="ARBA" id="ARBA00022618"/>
    </source>
</evidence>
<dbReference type="InterPro" id="IPR004107">
    <property type="entry name" value="Integrase_SAM-like_N"/>
</dbReference>
<comment type="caution">
    <text evidence="15">The sequence shown here is derived from an EMBL/GenBank/DDBJ whole genome shotgun (WGS) entry which is preliminary data.</text>
</comment>
<feature type="domain" description="Core-binding (CB)" evidence="14">
    <location>
        <begin position="9"/>
        <end position="95"/>
    </location>
</feature>
<dbReference type="PANTHER" id="PTHR30349">
    <property type="entry name" value="PHAGE INTEGRASE-RELATED"/>
    <property type="match status" value="1"/>
</dbReference>
<feature type="region of interest" description="Disordered" evidence="12">
    <location>
        <begin position="305"/>
        <end position="325"/>
    </location>
</feature>
<accession>A0A3N2DQD5</accession>
<keyword evidence="16" id="KW-1185">Reference proteome</keyword>
<dbReference type="GO" id="GO:0051301">
    <property type="term" value="P:cell division"/>
    <property type="evidence" value="ECO:0007669"/>
    <property type="project" value="UniProtKB-UniRule"/>
</dbReference>
<dbReference type="GO" id="GO:0007059">
    <property type="term" value="P:chromosome segregation"/>
    <property type="evidence" value="ECO:0007669"/>
    <property type="project" value="UniProtKB-UniRule"/>
</dbReference>
<keyword evidence="7 11" id="KW-0229">DNA integration</keyword>
<organism evidence="15 16">
    <name type="scientific">Sinobacterium caligoides</name>
    <dbReference type="NCBI Taxonomy" id="933926"/>
    <lineage>
        <taxon>Bacteria</taxon>
        <taxon>Pseudomonadati</taxon>
        <taxon>Pseudomonadota</taxon>
        <taxon>Gammaproteobacteria</taxon>
        <taxon>Cellvibrionales</taxon>
        <taxon>Spongiibacteraceae</taxon>
        <taxon>Sinobacterium</taxon>
    </lineage>
</organism>
<dbReference type="HAMAP" id="MF_01808">
    <property type="entry name" value="Recomb_XerC_XerD"/>
    <property type="match status" value="1"/>
</dbReference>
<comment type="subunit">
    <text evidence="11">Forms a cyclic heterotetrameric complex composed of two molecules of XerC and two molecules of XerD.</text>
</comment>
<dbReference type="PROSITE" id="PS51900">
    <property type="entry name" value="CB"/>
    <property type="match status" value="1"/>
</dbReference>
<dbReference type="SUPFAM" id="SSF56349">
    <property type="entry name" value="DNA breaking-rejoining enzymes"/>
    <property type="match status" value="1"/>
</dbReference>
<dbReference type="GO" id="GO:0005737">
    <property type="term" value="C:cytoplasm"/>
    <property type="evidence" value="ECO:0007669"/>
    <property type="project" value="UniProtKB-SubCell"/>
</dbReference>
<dbReference type="InterPro" id="IPR011010">
    <property type="entry name" value="DNA_brk_join_enz"/>
</dbReference>
<evidence type="ECO:0000256" key="6">
    <source>
        <dbReference type="ARBA" id="ARBA00022829"/>
    </source>
</evidence>
<dbReference type="InterPro" id="IPR011931">
    <property type="entry name" value="Recomb_XerC"/>
</dbReference>
<dbReference type="Pfam" id="PF00589">
    <property type="entry name" value="Phage_integrase"/>
    <property type="match status" value="1"/>
</dbReference>
<comment type="similarity">
    <text evidence="2 11">Belongs to the 'phage' integrase family. XerC subfamily.</text>
</comment>